<keyword evidence="2" id="KW-1185">Reference proteome</keyword>
<evidence type="ECO:0000313" key="1">
    <source>
        <dbReference type="EMBL" id="KAK9416443.1"/>
    </source>
</evidence>
<dbReference type="EMBL" id="JARVKF010000407">
    <property type="protein sequence ID" value="KAK9416443.1"/>
    <property type="molecule type" value="Genomic_DNA"/>
</dbReference>
<dbReference type="InterPro" id="IPR054208">
    <property type="entry name" value="DUF6914"/>
</dbReference>
<organism evidence="1 2">
    <name type="scientific">Seiridium unicorne</name>
    <dbReference type="NCBI Taxonomy" id="138068"/>
    <lineage>
        <taxon>Eukaryota</taxon>
        <taxon>Fungi</taxon>
        <taxon>Dikarya</taxon>
        <taxon>Ascomycota</taxon>
        <taxon>Pezizomycotina</taxon>
        <taxon>Sordariomycetes</taxon>
        <taxon>Xylariomycetidae</taxon>
        <taxon>Amphisphaeriales</taxon>
        <taxon>Sporocadaceae</taxon>
        <taxon>Seiridium</taxon>
    </lineage>
</organism>
<protein>
    <submittedName>
        <fullName evidence="1">PPPDE domain-containing protein</fullName>
    </submittedName>
</protein>
<reference evidence="1 2" key="1">
    <citation type="journal article" date="2024" name="J. Plant Pathol.">
        <title>Sequence and assembly of the genome of Seiridium unicorne, isolate CBS 538.82, causal agent of cypress canker disease.</title>
        <authorList>
            <person name="Scali E."/>
            <person name="Rocca G.D."/>
            <person name="Danti R."/>
            <person name="Garbelotto M."/>
            <person name="Barberini S."/>
            <person name="Baroncelli R."/>
            <person name="Emiliani G."/>
        </authorList>
    </citation>
    <scope>NUCLEOTIDE SEQUENCE [LARGE SCALE GENOMIC DNA]</scope>
    <source>
        <strain evidence="1 2">BM-138-508</strain>
    </source>
</reference>
<proteinExistence type="predicted"/>
<comment type="caution">
    <text evidence="1">The sequence shown here is derived from an EMBL/GenBank/DDBJ whole genome shotgun (WGS) entry which is preliminary data.</text>
</comment>
<name>A0ABR2UPK6_9PEZI</name>
<dbReference type="Proteomes" id="UP001408356">
    <property type="component" value="Unassembled WGS sequence"/>
</dbReference>
<dbReference type="Pfam" id="PF21858">
    <property type="entry name" value="DUF6914"/>
    <property type="match status" value="1"/>
</dbReference>
<sequence length="176" mass="20563">MPVEETTLKAYSLYIATYGEEYAKWPLHWGIFMTLCGSGESDNFEDNMEGTLFHVSPSGNEQDYKNWKFEKKPHRPANSTRVVQMFELGSYRIVNLGHFITTIFKNGEEVTAQCKTDKEFNCTTWVKEMLQRLEDDQHITLAASRDVLYDELHENGMKNHYRRTQPGDFVIVKHKD</sequence>
<gene>
    <name evidence="1" type="ORF">SUNI508_01860</name>
</gene>
<evidence type="ECO:0000313" key="2">
    <source>
        <dbReference type="Proteomes" id="UP001408356"/>
    </source>
</evidence>
<accession>A0ABR2UPK6</accession>